<feature type="transmembrane region" description="Helical" evidence="2">
    <location>
        <begin position="90"/>
        <end position="111"/>
    </location>
</feature>
<proteinExistence type="predicted"/>
<keyword evidence="2" id="KW-0812">Transmembrane</keyword>
<dbReference type="EMBL" id="LZYE01000136">
    <property type="protein sequence ID" value="OFC36726.1"/>
    <property type="molecule type" value="Genomic_DNA"/>
</dbReference>
<dbReference type="Proteomes" id="UP000175616">
    <property type="component" value="Unassembled WGS sequence"/>
</dbReference>
<evidence type="ECO:0000313" key="3">
    <source>
        <dbReference type="EMBL" id="OFC36726.1"/>
    </source>
</evidence>
<comment type="caution">
    <text evidence="3">The sequence shown here is derived from an EMBL/GenBank/DDBJ whole genome shotgun (WGS) entry which is preliminary data.</text>
</comment>
<feature type="compositionally biased region" description="Low complexity" evidence="1">
    <location>
        <begin position="53"/>
        <end position="73"/>
    </location>
</feature>
<evidence type="ECO:0000313" key="4">
    <source>
        <dbReference type="Proteomes" id="UP000175616"/>
    </source>
</evidence>
<keyword evidence="2" id="KW-0472">Membrane</keyword>
<reference evidence="3 4" key="1">
    <citation type="submission" date="2016-06" db="EMBL/GenBank/DDBJ databases">
        <title>Gene turnover analysis identifies the evolutionary adaptation of the extremophile Acidithiobacillus caldus.</title>
        <authorList>
            <person name="Zhang X."/>
        </authorList>
    </citation>
    <scope>NUCLEOTIDE SEQUENCE [LARGE SCALE GENOMIC DNA]</scope>
    <source>
        <strain evidence="3 4">DX</strain>
    </source>
</reference>
<feature type="transmembrane region" description="Helical" evidence="2">
    <location>
        <begin position="161"/>
        <end position="179"/>
    </location>
</feature>
<gene>
    <name evidence="3" type="ORF">BAE27_05535</name>
</gene>
<evidence type="ECO:0000256" key="1">
    <source>
        <dbReference type="SAM" id="MobiDB-lite"/>
    </source>
</evidence>
<name>A0A1E7YNN3_9PROT</name>
<sequence length="183" mass="19250">MPLPTMLWEPRWKWVGKLLGRQVPTPTVWLLPQDAETAEEAQEAGSVSTEKSPPAVAAPQQAVAPQNGAAAPQSSPPQAPQAADASWKSWAFPLITVLAGLAVVFGLGFLLGADRAAGRLPQGLQSGPVAALLDVPVGGLLLLLGSFACLVQAHDDAKLRWVWRVAAVLLAAFAAWVWLGGWL</sequence>
<evidence type="ECO:0000256" key="2">
    <source>
        <dbReference type="SAM" id="Phobius"/>
    </source>
</evidence>
<dbReference type="AlphaFoldDB" id="A0A1E7YNN3"/>
<protein>
    <submittedName>
        <fullName evidence="3">Uncharacterized protein</fullName>
    </submittedName>
</protein>
<feature type="transmembrane region" description="Helical" evidence="2">
    <location>
        <begin position="131"/>
        <end position="149"/>
    </location>
</feature>
<accession>A0A1E7YNN3</accession>
<organism evidence="3 4">
    <name type="scientific">Acidithiobacillus caldus</name>
    <dbReference type="NCBI Taxonomy" id="33059"/>
    <lineage>
        <taxon>Bacteria</taxon>
        <taxon>Pseudomonadati</taxon>
        <taxon>Pseudomonadota</taxon>
        <taxon>Acidithiobacillia</taxon>
        <taxon>Acidithiobacillales</taxon>
        <taxon>Acidithiobacillaceae</taxon>
        <taxon>Acidithiobacillus</taxon>
    </lineage>
</organism>
<keyword evidence="2" id="KW-1133">Transmembrane helix</keyword>
<feature type="region of interest" description="Disordered" evidence="1">
    <location>
        <begin position="32"/>
        <end position="82"/>
    </location>
</feature>